<feature type="transmembrane region" description="Helical" evidence="12">
    <location>
        <begin position="106"/>
        <end position="124"/>
    </location>
</feature>
<proteinExistence type="inferred from homology"/>
<evidence type="ECO:0000313" key="14">
    <source>
        <dbReference type="EMBL" id="MBW38866.1"/>
    </source>
</evidence>
<accession>A0A2M4ADK4</accession>
<evidence type="ECO:0000256" key="9">
    <source>
        <dbReference type="ARBA" id="ARBA00023136"/>
    </source>
</evidence>
<feature type="transmembrane region" description="Helical" evidence="12">
    <location>
        <begin position="136"/>
        <end position="153"/>
    </location>
</feature>
<evidence type="ECO:0000256" key="12">
    <source>
        <dbReference type="RuleBase" id="RU363075"/>
    </source>
</evidence>
<feature type="transmembrane region" description="Helical" evidence="12">
    <location>
        <begin position="159"/>
        <end position="184"/>
    </location>
</feature>
<dbReference type="GO" id="GO:0052917">
    <property type="term" value="F:dol-P-Man:Man(7)GlcNAc(2)-PP-Dol alpha-1,6-mannosyltransferase activity"/>
    <property type="evidence" value="ECO:0007669"/>
    <property type="project" value="UniProtKB-EC"/>
</dbReference>
<feature type="transmembrane region" description="Helical" evidence="12">
    <location>
        <begin position="248"/>
        <end position="272"/>
    </location>
</feature>
<dbReference type="Pfam" id="PF03901">
    <property type="entry name" value="Glyco_transf_22"/>
    <property type="match status" value="1"/>
</dbReference>
<dbReference type="EC" id="2.4.1.-" evidence="12"/>
<keyword evidence="6 12" id="KW-0812">Transmembrane</keyword>
<feature type="region of interest" description="Disordered" evidence="13">
    <location>
        <begin position="580"/>
        <end position="660"/>
    </location>
</feature>
<dbReference type="AlphaFoldDB" id="A0A2M4ADK4"/>
<feature type="region of interest" description="Disordered" evidence="13">
    <location>
        <begin position="521"/>
        <end position="554"/>
    </location>
</feature>
<dbReference type="InterPro" id="IPR005599">
    <property type="entry name" value="GPI_mannosylTrfase"/>
</dbReference>
<feature type="transmembrane region" description="Helical" evidence="12">
    <location>
        <begin position="333"/>
        <end position="355"/>
    </location>
</feature>
<dbReference type="GO" id="GO:0006487">
    <property type="term" value="P:protein N-linked glycosylation"/>
    <property type="evidence" value="ECO:0007669"/>
    <property type="project" value="TreeGrafter"/>
</dbReference>
<feature type="compositionally biased region" description="Polar residues" evidence="13">
    <location>
        <begin position="597"/>
        <end position="614"/>
    </location>
</feature>
<evidence type="ECO:0000256" key="6">
    <source>
        <dbReference type="ARBA" id="ARBA00022692"/>
    </source>
</evidence>
<dbReference type="PANTHER" id="PTHR22760">
    <property type="entry name" value="GLYCOSYLTRANSFERASE"/>
    <property type="match status" value="1"/>
</dbReference>
<evidence type="ECO:0000256" key="8">
    <source>
        <dbReference type="ARBA" id="ARBA00022989"/>
    </source>
</evidence>
<dbReference type="UniPathway" id="UPA00378"/>
<evidence type="ECO:0000256" key="13">
    <source>
        <dbReference type="SAM" id="MobiDB-lite"/>
    </source>
</evidence>
<feature type="compositionally biased region" description="Acidic residues" evidence="13">
    <location>
        <begin position="528"/>
        <end position="551"/>
    </location>
</feature>
<keyword evidence="7 12" id="KW-0256">Endoplasmic reticulum</keyword>
<feature type="transmembrane region" description="Helical" evidence="12">
    <location>
        <begin position="301"/>
        <end position="321"/>
    </location>
</feature>
<keyword evidence="5 14" id="KW-0808">Transferase</keyword>
<feature type="transmembrane region" description="Helical" evidence="12">
    <location>
        <begin position="196"/>
        <end position="220"/>
    </location>
</feature>
<dbReference type="EMBL" id="GGFK01005545">
    <property type="protein sequence ID" value="MBW38866.1"/>
    <property type="molecule type" value="Transcribed_RNA"/>
</dbReference>
<feature type="transmembrane region" description="Helical" evidence="12">
    <location>
        <begin position="279"/>
        <end position="295"/>
    </location>
</feature>
<dbReference type="PANTHER" id="PTHR22760:SF1">
    <property type="entry name" value="DOL-P-MAN:MAN(7)GLCNAC(2)-PP-DOL ALPHA-1,6-MANNOSYLTRANSFERASE"/>
    <property type="match status" value="1"/>
</dbReference>
<comment type="function">
    <text evidence="10">Mannosyltransferase that operates in the biosynthetic pathway of dolichol-linked oligosaccharides, the glycan precursors employed in protein asparagine (N)-glycosylation. The assembly of dolichol-linked oligosaccharides begins on the cytosolic side of the endoplasmic reticulum membrane and finishes in its lumen. The sequential addition of sugars to dolichol pyrophosphate produces dolichol-linked oligosaccharides containing fourteen sugars, including two GlcNAcs, nine mannoses and three glucoses. Once assembled, the oligosaccharide is transferred from the lipid to nascent proteins by oligosaccharyltransferases. In the lumen of the endoplasmic reticulum, adds the eighth mannose residue in an alpha-1,6 linkage onto Man(7)GlcNAc(2)-PP-dolichol to produce Man(8)GlcNAc(2)-PP-dolichol.</text>
</comment>
<comment type="subcellular location">
    <subcellularLocation>
        <location evidence="1 12">Endoplasmic reticulum membrane</location>
        <topology evidence="1 12">Multi-pass membrane protein</topology>
    </subcellularLocation>
</comment>
<evidence type="ECO:0000256" key="11">
    <source>
        <dbReference type="ARBA" id="ARBA00048899"/>
    </source>
</evidence>
<comment type="pathway">
    <text evidence="2">Protein modification; protein glycosylation.</text>
</comment>
<dbReference type="GO" id="GO:0005789">
    <property type="term" value="C:endoplasmic reticulum membrane"/>
    <property type="evidence" value="ECO:0007669"/>
    <property type="project" value="UniProtKB-SubCell"/>
</dbReference>
<keyword evidence="9 12" id="KW-0472">Membrane</keyword>
<organism evidence="14">
    <name type="scientific">Anopheles triannulatus</name>
    <dbReference type="NCBI Taxonomy" id="58253"/>
    <lineage>
        <taxon>Eukaryota</taxon>
        <taxon>Metazoa</taxon>
        <taxon>Ecdysozoa</taxon>
        <taxon>Arthropoda</taxon>
        <taxon>Hexapoda</taxon>
        <taxon>Insecta</taxon>
        <taxon>Pterygota</taxon>
        <taxon>Neoptera</taxon>
        <taxon>Endopterygota</taxon>
        <taxon>Diptera</taxon>
        <taxon>Nematocera</taxon>
        <taxon>Culicoidea</taxon>
        <taxon>Culicidae</taxon>
        <taxon>Anophelinae</taxon>
        <taxon>Anopheles</taxon>
    </lineage>
</organism>
<evidence type="ECO:0000256" key="3">
    <source>
        <dbReference type="ARBA" id="ARBA00007063"/>
    </source>
</evidence>
<sequence length="719" mass="82300">MSLLVFLIAAAHCVYTPFTKVEESFNLQAIHDLLYHRANLSEYDHHEFPGVVPRTFLGPLFITFLVAPIATLLEVLEINKFWMQYVVRFALAGTVVFAWNRLKVTILHKFGVTVGVWFMLITVTQFHFMFYLSRPLPNIMALPLVLLAVNYWLNRSVKLFVLCSGAAIVIFRAELAMLLGLYLLYDLYYKRIALPVFLRVTIPCGVLLVMLTVAVDSFFWRRLVWPEAEVFWFNTVQNKSSEWGTSPFLWYIYSALPRAMGLSILFVPFGLYAETRIRSLVIPAVVFVMLFSCLPHKELRFIIYVFPLLNVAAACACNRLWINRHKTLWNKFLSYICIGHLIGNTFLTMFLLLVAGTNYPGGVAISRFHRLAAGEGQVSVHIDNLSAQSGVSRFTQINPNWRYSKEENLQPGDEMLHRFDYLIAEARDKYSDNMRLLLQTHEILEFVECFSSIGLQYKSALPVKIKTKPCIFIMRRRFDIENSRSSWHKLENSIADSSGMSMDDWANFGERLLSSTLQDSYHTLPGDAETDGFDTEQEETEAEEEEDEEGEESARITDLLNANLIPEDEQDCDTAERRIRRIGRPLANSKRPFRSLSPGSTKSYAKRGNLNQPSHAEEAHVTQLNHIDQPRHNSEANSEADGSEETTRSQTNIRGYPQATKPLKKAKTVQNILKEEKLRKLATKLTKTSFSEVCNLDKISMKDCLKMIIDDSETSKLED</sequence>
<reference evidence="14" key="1">
    <citation type="submission" date="2018-01" db="EMBL/GenBank/DDBJ databases">
        <title>An insight into the sialome of Amazonian anophelines.</title>
        <authorList>
            <person name="Ribeiro J.M."/>
            <person name="Scarpassa V."/>
            <person name="Calvo E."/>
        </authorList>
    </citation>
    <scope>NUCLEOTIDE SEQUENCE</scope>
    <source>
        <tissue evidence="14">Salivary glands</tissue>
    </source>
</reference>
<keyword evidence="8 12" id="KW-1133">Transmembrane helix</keyword>
<feature type="transmembrane region" description="Helical" evidence="12">
    <location>
        <begin position="82"/>
        <end position="100"/>
    </location>
</feature>
<keyword evidence="4 12" id="KW-0328">Glycosyltransferase</keyword>
<comment type="similarity">
    <text evidence="3 12">Belongs to the glycosyltransferase 22 family.</text>
</comment>
<feature type="transmembrane region" description="Helical" evidence="12">
    <location>
        <begin position="56"/>
        <end position="75"/>
    </location>
</feature>
<evidence type="ECO:0000256" key="4">
    <source>
        <dbReference type="ARBA" id="ARBA00022676"/>
    </source>
</evidence>
<evidence type="ECO:0000256" key="7">
    <source>
        <dbReference type="ARBA" id="ARBA00022824"/>
    </source>
</evidence>
<evidence type="ECO:0000256" key="2">
    <source>
        <dbReference type="ARBA" id="ARBA00004922"/>
    </source>
</evidence>
<evidence type="ECO:0000256" key="1">
    <source>
        <dbReference type="ARBA" id="ARBA00004477"/>
    </source>
</evidence>
<evidence type="ECO:0000256" key="5">
    <source>
        <dbReference type="ARBA" id="ARBA00022679"/>
    </source>
</evidence>
<comment type="catalytic activity">
    <reaction evidence="11">
        <text>an alpha-D-Man-(1-&gt;2)-alpha-D-Man-(1-&gt;2)-alpha-D-Man-(1-&gt;3)-[alpha-D-Man-(1-&gt;2)-alpha-D-Man-(1-&gt;3)-alpha-D-Man-(1-&gt;6)]-beta-D-Man-(1-&gt;4)-beta-D-GlcNAc-(1-&gt;4)-alpha-D-GlcNAc-diphospho-di-trans,poly-cis-dolichol + a di-trans,poly-cis-dolichyl beta-D-mannosyl phosphate = an alpha-D-Man-(1-&gt;2)-alpha-D-Man-(1-&gt;2)-alpha-D-Man-(1-&gt;3)-[alpha-D-Man-(1-&gt;2)-alpha-D-Man-(1-&gt;3)-[alpha-D-Man-(1-&gt;6)]-alpha-D-Man-(1-&gt;6)]-beta-D-Man-(1-&gt;4)-beta-D-GlcNAc-(1-&gt;4)-alpha-D-GlcNAc-diphospho-di-trans,poly-cis-dolichol + a di-trans,poly-cis-dolichyl phosphate + H(+)</text>
        <dbReference type="Rhea" id="RHEA:29535"/>
        <dbReference type="Rhea" id="RHEA-COMP:19498"/>
        <dbReference type="Rhea" id="RHEA-COMP:19501"/>
        <dbReference type="Rhea" id="RHEA-COMP:19518"/>
        <dbReference type="Rhea" id="RHEA-COMP:19519"/>
        <dbReference type="ChEBI" id="CHEBI:15378"/>
        <dbReference type="ChEBI" id="CHEBI:57683"/>
        <dbReference type="ChEBI" id="CHEBI:58211"/>
        <dbReference type="ChEBI" id="CHEBI:132517"/>
        <dbReference type="ChEBI" id="CHEBI:132519"/>
        <dbReference type="EC" id="2.4.1.260"/>
    </reaction>
    <physiologicalReaction direction="left-to-right" evidence="11">
        <dbReference type="Rhea" id="RHEA:29536"/>
    </physiologicalReaction>
</comment>
<protein>
    <recommendedName>
        <fullName evidence="12">Mannosyltransferase</fullName>
        <ecNumber evidence="12">2.4.1.-</ecNumber>
    </recommendedName>
</protein>
<evidence type="ECO:0000256" key="10">
    <source>
        <dbReference type="ARBA" id="ARBA00044721"/>
    </source>
</evidence>
<name>A0A2M4ADK4_9DIPT</name>